<protein>
    <submittedName>
        <fullName evidence="4">Helix-turn-helix domain-containing protein</fullName>
    </submittedName>
</protein>
<dbReference type="PANTHER" id="PTHR34236:SF1">
    <property type="entry name" value="DIMETHYL SULFOXIDE REDUCTASE TRANSCRIPTIONAL ACTIVATOR"/>
    <property type="match status" value="1"/>
</dbReference>
<gene>
    <name evidence="4" type="ORF">ACFO5R_14750</name>
</gene>
<name>A0ABD5PRU4_9EURY</name>
<dbReference type="Pfam" id="PF04967">
    <property type="entry name" value="HTH_10"/>
    <property type="match status" value="1"/>
</dbReference>
<evidence type="ECO:0000256" key="1">
    <source>
        <dbReference type="ARBA" id="ARBA00023015"/>
    </source>
</evidence>
<dbReference type="SUPFAM" id="SSF88659">
    <property type="entry name" value="Sigma3 and sigma4 domains of RNA polymerase sigma factors"/>
    <property type="match status" value="1"/>
</dbReference>
<dbReference type="Proteomes" id="UP001595898">
    <property type="component" value="Unassembled WGS sequence"/>
</dbReference>
<dbReference type="PANTHER" id="PTHR34236">
    <property type="entry name" value="DIMETHYL SULFOXIDE REDUCTASE TRANSCRIPTIONAL ACTIVATOR"/>
    <property type="match status" value="1"/>
</dbReference>
<keyword evidence="5" id="KW-1185">Reference proteome</keyword>
<evidence type="ECO:0000313" key="5">
    <source>
        <dbReference type="Proteomes" id="UP001595898"/>
    </source>
</evidence>
<dbReference type="Gene3D" id="1.10.10.10">
    <property type="entry name" value="Winged helix-like DNA-binding domain superfamily/Winged helix DNA-binding domain"/>
    <property type="match status" value="1"/>
</dbReference>
<feature type="domain" description="HTH bat-type" evidence="3">
    <location>
        <begin position="185"/>
        <end position="236"/>
    </location>
</feature>
<accession>A0ABD5PRU4</accession>
<dbReference type="InterPro" id="IPR036388">
    <property type="entry name" value="WH-like_DNA-bd_sf"/>
</dbReference>
<dbReference type="InterPro" id="IPR007050">
    <property type="entry name" value="HTH_bacterioopsin"/>
</dbReference>
<dbReference type="AlphaFoldDB" id="A0ABD5PRU4"/>
<keyword evidence="1" id="KW-0805">Transcription regulation</keyword>
<evidence type="ECO:0000259" key="3">
    <source>
        <dbReference type="Pfam" id="PF04967"/>
    </source>
</evidence>
<proteinExistence type="predicted"/>
<reference evidence="4 5" key="1">
    <citation type="journal article" date="2019" name="Int. J. Syst. Evol. Microbiol.">
        <title>The Global Catalogue of Microorganisms (GCM) 10K type strain sequencing project: providing services to taxonomists for standard genome sequencing and annotation.</title>
        <authorList>
            <consortium name="The Broad Institute Genomics Platform"/>
            <consortium name="The Broad Institute Genome Sequencing Center for Infectious Disease"/>
            <person name="Wu L."/>
            <person name="Ma J."/>
        </authorList>
    </citation>
    <scope>NUCLEOTIDE SEQUENCE [LARGE SCALE GENOMIC DNA]</scope>
    <source>
        <strain evidence="4 5">WLHS5</strain>
    </source>
</reference>
<keyword evidence="2" id="KW-0804">Transcription</keyword>
<evidence type="ECO:0000313" key="4">
    <source>
        <dbReference type="EMBL" id="MFC4543187.1"/>
    </source>
</evidence>
<evidence type="ECO:0000256" key="2">
    <source>
        <dbReference type="ARBA" id="ARBA00023163"/>
    </source>
</evidence>
<organism evidence="4 5">
    <name type="scientific">Halosolutus amylolyticus</name>
    <dbReference type="NCBI Taxonomy" id="2932267"/>
    <lineage>
        <taxon>Archaea</taxon>
        <taxon>Methanobacteriati</taxon>
        <taxon>Methanobacteriota</taxon>
        <taxon>Stenosarchaea group</taxon>
        <taxon>Halobacteria</taxon>
        <taxon>Halobacteriales</taxon>
        <taxon>Natrialbaceae</taxon>
        <taxon>Halosolutus</taxon>
    </lineage>
</organism>
<comment type="caution">
    <text evidence="4">The sequence shown here is derived from an EMBL/GenBank/DDBJ whole genome shotgun (WGS) entry which is preliminary data.</text>
</comment>
<dbReference type="InterPro" id="IPR013324">
    <property type="entry name" value="RNA_pol_sigma_r3/r4-like"/>
</dbReference>
<sequence length="241" mass="27166">MTRFPSIDEQVEGSRLQLDIWHPDCWTLEVTADTPGGLLGHGVYAIDGKATGRFTAYGRSVEDLEVLVDAVEASPLIDDVWEADQHYATDVGTPDPENVTTGLVVQYELTNSINDALVSRGFIPDEPVRMTDGREYWTVVTHEDRETIADRLDEIREEKSASVRIESMRSLHSGLTNGVFRTDCLSERQREVFELARTRQYYSWPREVSAADLAAELDISEATLLEHLRKAEAKLLDPETR</sequence>
<dbReference type="EMBL" id="JBHSFA010000007">
    <property type="protein sequence ID" value="MFC4543187.1"/>
    <property type="molecule type" value="Genomic_DNA"/>
</dbReference>
<dbReference type="RefSeq" id="WP_250140134.1">
    <property type="nucleotide sequence ID" value="NZ_JALIQP010000002.1"/>
</dbReference>